<protein>
    <submittedName>
        <fullName evidence="1">Ferredoxin</fullName>
    </submittedName>
</protein>
<dbReference type="InterPro" id="IPR044543">
    <property type="entry name" value="YHJQ-like"/>
</dbReference>
<dbReference type="Pfam" id="PF03860">
    <property type="entry name" value="Csp"/>
    <property type="match status" value="1"/>
</dbReference>
<dbReference type="RefSeq" id="WP_129347786.1">
    <property type="nucleotide sequence ID" value="NZ_CP012670.1"/>
</dbReference>
<reference evidence="1 2" key="1">
    <citation type="submission" date="2015-09" db="EMBL/GenBank/DDBJ databases">
        <title>Sorangium comparison.</title>
        <authorList>
            <person name="Zaburannyi N."/>
            <person name="Bunk B."/>
            <person name="Overmann J."/>
            <person name="Mueller R."/>
        </authorList>
    </citation>
    <scope>NUCLEOTIDE SEQUENCE [LARGE SCALE GENOMIC DNA]</scope>
    <source>
        <strain evidence="1 2">So ceGT47</strain>
    </source>
</reference>
<dbReference type="OrthoDB" id="5396211at2"/>
<proteinExistence type="predicted"/>
<dbReference type="PANTHER" id="PTHR37310">
    <property type="entry name" value="CYTOPLASMIC PROTEIN-RELATED"/>
    <property type="match status" value="1"/>
</dbReference>
<dbReference type="CDD" id="cd08026">
    <property type="entry name" value="DUF326"/>
    <property type="match status" value="1"/>
</dbReference>
<dbReference type="EMBL" id="CP012670">
    <property type="protein sequence ID" value="AUX22660.1"/>
    <property type="molecule type" value="Genomic_DNA"/>
</dbReference>
<dbReference type="Proteomes" id="UP000295781">
    <property type="component" value="Chromosome"/>
</dbReference>
<dbReference type="PANTHER" id="PTHR37310:SF1">
    <property type="entry name" value="CYTOPLASMIC PROTEIN"/>
    <property type="match status" value="1"/>
</dbReference>
<sequence length="137" mass="14667">MHLQNKTQAIEECIRSCQSCHEICVETASLAVRMGGEHTEHEHVSLITDCAEICNVSLNSMLRSSTTSLDLCRTCADICDVCAADCERFVGNQQMQACARECRRCAQACRQMVAAATPIGGAAAGHGAAAHGGQRLR</sequence>
<name>A0A4P2Q0I2_SORCE</name>
<organism evidence="1 2">
    <name type="scientific">Sorangium cellulosum</name>
    <name type="common">Polyangium cellulosum</name>
    <dbReference type="NCBI Taxonomy" id="56"/>
    <lineage>
        <taxon>Bacteria</taxon>
        <taxon>Pseudomonadati</taxon>
        <taxon>Myxococcota</taxon>
        <taxon>Polyangia</taxon>
        <taxon>Polyangiales</taxon>
        <taxon>Polyangiaceae</taxon>
        <taxon>Sorangium</taxon>
    </lineage>
</organism>
<evidence type="ECO:0000313" key="1">
    <source>
        <dbReference type="EMBL" id="AUX22660.1"/>
    </source>
</evidence>
<dbReference type="InterPro" id="IPR005560">
    <property type="entry name" value="Csp_YhjQ"/>
</dbReference>
<dbReference type="AlphaFoldDB" id="A0A4P2Q0I2"/>
<gene>
    <name evidence="1" type="primary">porD</name>
    <name evidence="1" type="ORF">SOCEGT47_031640</name>
</gene>
<dbReference type="Gene3D" id="1.20.1270.360">
    <property type="match status" value="1"/>
</dbReference>
<evidence type="ECO:0000313" key="2">
    <source>
        <dbReference type="Proteomes" id="UP000295781"/>
    </source>
</evidence>
<accession>A0A4P2Q0I2</accession>